<feature type="compositionally biased region" description="Low complexity" evidence="1">
    <location>
        <begin position="402"/>
        <end position="426"/>
    </location>
</feature>
<dbReference type="OrthoDB" id="5861088at2759"/>
<name>A0A8R1Z480_PRIPA</name>
<feature type="compositionally biased region" description="Low complexity" evidence="1">
    <location>
        <begin position="768"/>
        <end position="786"/>
    </location>
</feature>
<feature type="compositionally biased region" description="Low complexity" evidence="1">
    <location>
        <begin position="53"/>
        <end position="65"/>
    </location>
</feature>
<evidence type="ECO:0000256" key="1">
    <source>
        <dbReference type="SAM" id="MobiDB-lite"/>
    </source>
</evidence>
<protein>
    <submittedName>
        <fullName evidence="2">Uncharacterized protein</fullName>
    </submittedName>
</protein>
<reference evidence="3" key="1">
    <citation type="journal article" date="2008" name="Nat. Genet.">
        <title>The Pristionchus pacificus genome provides a unique perspective on nematode lifestyle and parasitism.</title>
        <authorList>
            <person name="Dieterich C."/>
            <person name="Clifton S.W."/>
            <person name="Schuster L.N."/>
            <person name="Chinwalla A."/>
            <person name="Delehaunty K."/>
            <person name="Dinkelacker I."/>
            <person name="Fulton L."/>
            <person name="Fulton R."/>
            <person name="Godfrey J."/>
            <person name="Minx P."/>
            <person name="Mitreva M."/>
            <person name="Roeseler W."/>
            <person name="Tian H."/>
            <person name="Witte H."/>
            <person name="Yang S.P."/>
            <person name="Wilson R.K."/>
            <person name="Sommer R.J."/>
        </authorList>
    </citation>
    <scope>NUCLEOTIDE SEQUENCE [LARGE SCALE GENOMIC DNA]</scope>
    <source>
        <strain evidence="3">PS312</strain>
    </source>
</reference>
<feature type="compositionally biased region" description="Low complexity" evidence="1">
    <location>
        <begin position="744"/>
        <end position="761"/>
    </location>
</feature>
<feature type="compositionally biased region" description="Low complexity" evidence="1">
    <location>
        <begin position="533"/>
        <end position="551"/>
    </location>
</feature>
<keyword evidence="3" id="KW-1185">Reference proteome</keyword>
<proteinExistence type="predicted"/>
<feature type="compositionally biased region" description="Low complexity" evidence="1">
    <location>
        <begin position="852"/>
        <end position="872"/>
    </location>
</feature>
<feature type="compositionally biased region" description="Polar residues" evidence="1">
    <location>
        <begin position="669"/>
        <end position="688"/>
    </location>
</feature>
<feature type="compositionally biased region" description="Low complexity" evidence="1">
    <location>
        <begin position="340"/>
        <end position="363"/>
    </location>
</feature>
<organism evidence="2 3">
    <name type="scientific">Pristionchus pacificus</name>
    <name type="common">Parasitic nematode worm</name>
    <dbReference type="NCBI Taxonomy" id="54126"/>
    <lineage>
        <taxon>Eukaryota</taxon>
        <taxon>Metazoa</taxon>
        <taxon>Ecdysozoa</taxon>
        <taxon>Nematoda</taxon>
        <taxon>Chromadorea</taxon>
        <taxon>Rhabditida</taxon>
        <taxon>Rhabditina</taxon>
        <taxon>Diplogasteromorpha</taxon>
        <taxon>Diplogasteroidea</taxon>
        <taxon>Neodiplogasteridae</taxon>
        <taxon>Pristionchus</taxon>
    </lineage>
</organism>
<feature type="compositionally biased region" description="Low complexity" evidence="1">
    <location>
        <begin position="122"/>
        <end position="148"/>
    </location>
</feature>
<feature type="region of interest" description="Disordered" evidence="1">
    <location>
        <begin position="340"/>
        <end position="372"/>
    </location>
</feature>
<feature type="compositionally biased region" description="Polar residues" evidence="1">
    <location>
        <begin position="585"/>
        <end position="595"/>
    </location>
</feature>
<feature type="region of interest" description="Disordered" evidence="1">
    <location>
        <begin position="402"/>
        <end position="428"/>
    </location>
</feature>
<feature type="compositionally biased region" description="Polar residues" evidence="1">
    <location>
        <begin position="79"/>
        <end position="101"/>
    </location>
</feature>
<feature type="region of interest" description="Disordered" evidence="1">
    <location>
        <begin position="1023"/>
        <end position="1076"/>
    </location>
</feature>
<gene>
    <name evidence="2" type="primary">WBGene00304655</name>
</gene>
<feature type="compositionally biased region" description="Low complexity" evidence="1">
    <location>
        <begin position="596"/>
        <end position="662"/>
    </location>
</feature>
<feature type="region of interest" description="Disordered" evidence="1">
    <location>
        <begin position="583"/>
        <end position="990"/>
    </location>
</feature>
<feature type="region of interest" description="Disordered" evidence="1">
    <location>
        <begin position="223"/>
        <end position="262"/>
    </location>
</feature>
<accession>A0A8R1Z480</accession>
<sequence length="1475" mass="151362">NGAAAAAAPAAEPAAAVPTVAVTEEPVTPIVDGDGVVTTTAPLSLGVPLQLQPAASPGISPAASSTTLSQDGDRAVTPTPASLQHESTISSLTVDQTSSRPTPEPDQERFVTNAEQSEVTMTKSSFTLESSTSVTSSTADGGPSATGDSGAGAGDSGATAVTDHFMPATHVELQAEAASPAPTLTPAAVDVPVEIVRHLDDAAAWHSAPAGADANGIAVPITIAPSGGPPPLAREPPLEAREEAAPPRGPPPLAREAAEEPPHALERSVMVERRVLSPDSAAAHAAAPAPQQPKKEEETAQGPTPAVSVDQAPLTVVLQPAEPAAAASAAVVMVERRVLSPDSAAAPAAQAPADPASTPAPEAVPQASQEPAAVHQAAPVLACELQAAPAAPVASSVQQEQQAAAAAPAADDAAASSTSPTTAHAPISLNGTFQITPSEEDVAHPPAMLRDRAMSIHEKSLLAHEPLSGFQPGVLDAVAEDTEVHVASAVDRRRASVAPGVDGVPTSGFQAASTSCLFTVDEAAPRDEEDASTKPPSTASPSNESSTATTVASSIVDVTAPEEAAKPPPKAPGVQWLTESEPATVVQQQAGSDSYSTTSAPATETAQTTPAADAPPSTPKTPTGGSWTTEPAAPAANTVAAPAVTTDAATSAAPDAAPVSTSGAGDAVQTVTSTEAPPQTPKTLTGVTWVSEPAAPTAEGAADSVQTAPAAEAPPQTPKSPTAPAVDSVQPQTPQTPGGAAWITEPAQPAAPAQFEAQPQTPKTPTGVSERAAAAPAASTEVTAAAVQTGSTDVPPATPKTPTGISWVSEPAAPVASTDPPQVASADAAQTVTSTAAPPQTPKTPSGVSWISEPAPAATPSAPASAASTEQPPATPKTPGGVSWITEPATTTSESQAPPQTPQTPGGVAWITEPAQPAAPAQFEAQPQTPSALPAAPLSPSVINITAGDGGVQAAEPPRTPTSPGIKWASDSERTGGNVAAAGAPPAPAESTFVVNAPWEGAEPATSQASAPDADGVTWITETAAPPPAAESVRPPLSRGDSMRSERDPSTATDITVREASPQKRTLAPSVGAEDDLTNGVTQEALGTKVRKLSWADQQPSVAEDSFSAAIDDYEKKLNETTAQTKELVDLLCQTGRQITENSMKMSDVFSDAVQASVRSMLDQERKDRAAAAVLSPIAENGEPVNREPPPQLVAGALPPNVESVIVSCPQLKYVTGSLVLENANILVTDEESGLFLFTLDSKVVRHVTNPAWKRAASPVIFKDRLKSYILILMDCKVSEDGAWVRHIVRFTENLDYIEKVECPKWIREKTLISDRLAVNRYENIYYCANGELFSGLYELAPTGKWTELLYRQSESFIDMLAFAIIGPIQQILIVEGRRDHVLLCSIRESVCVEARRMAICERPGALAKDESGRLFVMNRSQAAVQIVDTRVWAACRNMALVDKFVPHFSASFGMLVIPQKKAVKVHKYAFEWDD</sequence>
<feature type="compositionally biased region" description="Polar residues" evidence="1">
    <location>
        <begin position="828"/>
        <end position="849"/>
    </location>
</feature>
<evidence type="ECO:0000313" key="3">
    <source>
        <dbReference type="Proteomes" id="UP000005239"/>
    </source>
</evidence>
<feature type="region of interest" description="Disordered" evidence="1">
    <location>
        <begin position="278"/>
        <end position="307"/>
    </location>
</feature>
<reference evidence="2" key="2">
    <citation type="submission" date="2022-06" db="UniProtKB">
        <authorList>
            <consortium name="EnsemblMetazoa"/>
        </authorList>
    </citation>
    <scope>IDENTIFICATION</scope>
    <source>
        <strain evidence="2">PS312</strain>
    </source>
</reference>
<dbReference type="Proteomes" id="UP000005239">
    <property type="component" value="Unassembled WGS sequence"/>
</dbReference>
<dbReference type="EnsemblMetazoa" id="PPA46876.1">
    <property type="protein sequence ID" value="PPA46876.1"/>
    <property type="gene ID" value="WBGene00304655"/>
</dbReference>
<evidence type="ECO:0000313" key="2">
    <source>
        <dbReference type="EnsemblMetazoa" id="PPA46876.1"/>
    </source>
</evidence>
<feature type="region of interest" description="Disordered" evidence="1">
    <location>
        <begin position="51"/>
        <end position="160"/>
    </location>
</feature>
<feature type="compositionally biased region" description="Basic and acidic residues" evidence="1">
    <location>
        <begin position="236"/>
        <end position="245"/>
    </location>
</feature>
<feature type="compositionally biased region" description="Low complexity" evidence="1">
    <location>
        <begin position="912"/>
        <end position="941"/>
    </location>
</feature>
<feature type="region of interest" description="Disordered" evidence="1">
    <location>
        <begin position="523"/>
        <end position="551"/>
    </location>
</feature>